<dbReference type="Pfam" id="PF00023">
    <property type="entry name" value="Ank"/>
    <property type="match status" value="2"/>
</dbReference>
<dbReference type="Pfam" id="PF12796">
    <property type="entry name" value="Ank_2"/>
    <property type="match status" value="6"/>
</dbReference>
<feature type="repeat" description="ANK" evidence="3">
    <location>
        <begin position="251"/>
        <end position="283"/>
    </location>
</feature>
<feature type="repeat" description="ANK" evidence="3">
    <location>
        <begin position="425"/>
        <end position="457"/>
    </location>
</feature>
<dbReference type="PROSITE" id="PS50088">
    <property type="entry name" value="ANK_REPEAT"/>
    <property type="match status" value="14"/>
</dbReference>
<protein>
    <submittedName>
        <fullName evidence="5">Uncharacterized protein</fullName>
    </submittedName>
</protein>
<dbReference type="AlphaFoldDB" id="A0AAV7HI04"/>
<dbReference type="SMART" id="SM00248">
    <property type="entry name" value="ANK"/>
    <property type="match status" value="22"/>
</dbReference>
<feature type="repeat" description="ANK" evidence="3">
    <location>
        <begin position="491"/>
        <end position="523"/>
    </location>
</feature>
<feature type="repeat" description="ANK" evidence="3">
    <location>
        <begin position="623"/>
        <end position="655"/>
    </location>
</feature>
<name>A0AAV7HI04_COTGL</name>
<keyword evidence="6" id="KW-1185">Reference proteome</keyword>
<evidence type="ECO:0000313" key="5">
    <source>
        <dbReference type="EMBL" id="KAH0539791.1"/>
    </source>
</evidence>
<feature type="repeat" description="ANK" evidence="3">
    <location>
        <begin position="85"/>
        <end position="117"/>
    </location>
</feature>
<feature type="compositionally biased region" description="Acidic residues" evidence="4">
    <location>
        <begin position="895"/>
        <end position="923"/>
    </location>
</feature>
<evidence type="ECO:0000256" key="4">
    <source>
        <dbReference type="SAM" id="MobiDB-lite"/>
    </source>
</evidence>
<evidence type="ECO:0000256" key="1">
    <source>
        <dbReference type="ARBA" id="ARBA00022737"/>
    </source>
</evidence>
<feature type="repeat" description="ANK" evidence="3">
    <location>
        <begin position="52"/>
        <end position="84"/>
    </location>
</feature>
<feature type="repeat" description="ANK" evidence="3">
    <location>
        <begin position="392"/>
        <end position="424"/>
    </location>
</feature>
<feature type="repeat" description="ANK" evidence="3">
    <location>
        <begin position="346"/>
        <end position="391"/>
    </location>
</feature>
<dbReference type="EMBL" id="JAHXZJ010002609">
    <property type="protein sequence ID" value="KAH0539791.1"/>
    <property type="molecule type" value="Genomic_DNA"/>
</dbReference>
<dbReference type="Proteomes" id="UP000826195">
    <property type="component" value="Unassembled WGS sequence"/>
</dbReference>
<comment type="caution">
    <text evidence="5">The sequence shown here is derived from an EMBL/GenBank/DDBJ whole genome shotgun (WGS) entry which is preliminary data.</text>
</comment>
<dbReference type="PROSITE" id="PS50297">
    <property type="entry name" value="ANK_REP_REGION"/>
    <property type="match status" value="12"/>
</dbReference>
<dbReference type="Gene3D" id="1.25.40.20">
    <property type="entry name" value="Ankyrin repeat-containing domain"/>
    <property type="match status" value="5"/>
</dbReference>
<feature type="region of interest" description="Disordered" evidence="4">
    <location>
        <begin position="895"/>
        <end position="935"/>
    </location>
</feature>
<dbReference type="InterPro" id="IPR002110">
    <property type="entry name" value="Ankyrin_rpt"/>
</dbReference>
<dbReference type="Pfam" id="PF13857">
    <property type="entry name" value="Ank_5"/>
    <property type="match status" value="1"/>
</dbReference>
<evidence type="ECO:0000256" key="3">
    <source>
        <dbReference type="PROSITE-ProRule" id="PRU00023"/>
    </source>
</evidence>
<dbReference type="Pfam" id="PF13637">
    <property type="entry name" value="Ank_4"/>
    <property type="match status" value="1"/>
</dbReference>
<dbReference type="PANTHER" id="PTHR24198">
    <property type="entry name" value="ANKYRIN REPEAT AND PROTEIN KINASE DOMAIN-CONTAINING PROTEIN"/>
    <property type="match status" value="1"/>
</dbReference>
<keyword evidence="1" id="KW-0677">Repeat</keyword>
<dbReference type="PRINTS" id="PR01415">
    <property type="entry name" value="ANKYRIN"/>
</dbReference>
<feature type="repeat" description="ANK" evidence="3">
    <location>
        <begin position="524"/>
        <end position="556"/>
    </location>
</feature>
<gene>
    <name evidence="5" type="ORF">KQX54_008056</name>
</gene>
<feature type="repeat" description="ANK" evidence="3">
    <location>
        <begin position="458"/>
        <end position="490"/>
    </location>
</feature>
<sequence>MSGNFLTSKSNQSANNVQTYYDLRRVLQRKKTAEARTLIAAGIKVNSPHRRACDTILHLAIKCGDLELVQLVLSKGPHVNFKNTHGKTPLHVAVELGYEKIVELLISKGAYVNTSAKDGSTPIQAAISSFRSKIFCMLVRNGAKTNVTLNNGQTLFYTAVKSGLSSIVDCLLKNSSVNKKANNNCLRFAILSTNEKIEQLLLEHDFELDLESINDSKLFHTIITKGHVKLVSDLLMMGANINSLTFRKINSGFTLLHTACYYQKFEIVELLILHGIELNVKDNKRKMAIFYAVRNLDVEIIRLLLINEAYIKDDPDLLNIAANKQHIEIVSLLLNYGADINGHDELGRTALHSAVINQSPQSIKDTPPFNSELSVVSILLKRGADVNTRLQTGETALHMAVQNNNEITVKALLEYDAKVNVSNSKGTTPLHLAAQVKNLTIFNSLLSRNTDVRATDVHGVTALHFAAEAGDVNIIGSLLQNKPDVNAVDRFNCTPLHYAAKYGPLECVSILLDHNADVNAFDISGSTPLHLAVGSKHAEIVELLINFDANVNVPNESGDTCLHISVERDTDTRITKLLMKHCKDINCFNQDGLTPLLIAAKKNPALVECLIDYGADVHLTDLQGRNALHIAVENGQLESVVSLLAKNADVNCKDADGKTPLLIAILDGNEELTNTLLQFNADVNYTGYRNKPLLHLALTKNRKSIINDLLIYGADVNFISDAGLTALHKVMDLYLSTEIMDLLLKFGANTDYKFRDGKTPLYIATENKRADQVRVLLNYGADMSATYGGKIALLRMFKFISSDNYNSPCEDCGSSDCYCDYMGYQRNSWNRNWYDDTNSRYEQFSSHVNECSNVVAIYRQHIRKLEAAGFYIDKEVLRALKYFKKIQAKVEDDEYDEDYEISSDIEDESDSDLDDESDVEENDGSSQESRELEAMKNEKIGSSNITFFNFLTMYADMINARFYSGLEREKLIEKCDFFHHFVILPYNCIDEILSFLSNQDLRMLVDSYKSPSVAHKRKFIFIS</sequence>
<feature type="repeat" description="ANK" evidence="3">
    <location>
        <begin position="656"/>
        <end position="688"/>
    </location>
</feature>
<proteinExistence type="predicted"/>
<dbReference type="SUPFAM" id="SSF48403">
    <property type="entry name" value="Ankyrin repeat"/>
    <property type="match status" value="3"/>
</dbReference>
<organism evidence="5 6">
    <name type="scientific">Cotesia glomerata</name>
    <name type="common">Lepidopteran parasitic wasp</name>
    <name type="synonym">Apanteles glomeratus</name>
    <dbReference type="NCBI Taxonomy" id="32391"/>
    <lineage>
        <taxon>Eukaryota</taxon>
        <taxon>Metazoa</taxon>
        <taxon>Ecdysozoa</taxon>
        <taxon>Arthropoda</taxon>
        <taxon>Hexapoda</taxon>
        <taxon>Insecta</taxon>
        <taxon>Pterygota</taxon>
        <taxon>Neoptera</taxon>
        <taxon>Endopterygota</taxon>
        <taxon>Hymenoptera</taxon>
        <taxon>Apocrita</taxon>
        <taxon>Ichneumonoidea</taxon>
        <taxon>Braconidae</taxon>
        <taxon>Microgastrinae</taxon>
        <taxon>Cotesia</taxon>
    </lineage>
</organism>
<accession>A0AAV7HI04</accession>
<dbReference type="PANTHER" id="PTHR24198:SF165">
    <property type="entry name" value="ANKYRIN REPEAT-CONTAINING PROTEIN-RELATED"/>
    <property type="match status" value="1"/>
</dbReference>
<dbReference type="InterPro" id="IPR036770">
    <property type="entry name" value="Ankyrin_rpt-contain_sf"/>
</dbReference>
<evidence type="ECO:0000256" key="2">
    <source>
        <dbReference type="ARBA" id="ARBA00023043"/>
    </source>
</evidence>
<feature type="repeat" description="ANK" evidence="3">
    <location>
        <begin position="689"/>
        <end position="721"/>
    </location>
</feature>
<reference evidence="5 6" key="1">
    <citation type="journal article" date="2021" name="J. Hered.">
        <title>A chromosome-level genome assembly of the parasitoid wasp, Cotesia glomerata (Hymenoptera: Braconidae).</title>
        <authorList>
            <person name="Pinto B.J."/>
            <person name="Weis J.J."/>
            <person name="Gamble T."/>
            <person name="Ode P.J."/>
            <person name="Paul R."/>
            <person name="Zaspel J.M."/>
        </authorList>
    </citation>
    <scope>NUCLEOTIDE SEQUENCE [LARGE SCALE GENOMIC DNA]</scope>
    <source>
        <strain evidence="5">CgM1</strain>
    </source>
</reference>
<feature type="repeat" description="ANK" evidence="3">
    <location>
        <begin position="756"/>
        <end position="788"/>
    </location>
</feature>
<evidence type="ECO:0000313" key="6">
    <source>
        <dbReference type="Proteomes" id="UP000826195"/>
    </source>
</evidence>
<feature type="repeat" description="ANK" evidence="3">
    <location>
        <begin position="313"/>
        <end position="345"/>
    </location>
</feature>
<keyword evidence="2 3" id="KW-0040">ANK repeat</keyword>